<keyword evidence="3" id="KW-0663">Pyridoxal phosphate</keyword>
<dbReference type="EMBL" id="BAAAVA010000001">
    <property type="protein sequence ID" value="GAA2905982.1"/>
    <property type="molecule type" value="Genomic_DNA"/>
</dbReference>
<evidence type="ECO:0000313" key="4">
    <source>
        <dbReference type="EMBL" id="GAA2905982.1"/>
    </source>
</evidence>
<comment type="similarity">
    <text evidence="2">Belongs to the ACC deaminase/D-cysteine desulfhydrase family.</text>
</comment>
<gene>
    <name evidence="4" type="ORF">GCM10010478_00480</name>
</gene>
<evidence type="ECO:0000256" key="2">
    <source>
        <dbReference type="ARBA" id="ARBA00008639"/>
    </source>
</evidence>
<dbReference type="PANTHER" id="PTHR43780:SF2">
    <property type="entry name" value="1-AMINOCYCLOPROPANE-1-CARBOXYLATE DEAMINASE-RELATED"/>
    <property type="match status" value="1"/>
</dbReference>
<comment type="caution">
    <text evidence="4">The sequence shown here is derived from an EMBL/GenBank/DDBJ whole genome shotgun (WGS) entry which is preliminary data.</text>
</comment>
<keyword evidence="5" id="KW-1185">Reference proteome</keyword>
<organism evidence="4 5">
    <name type="scientific">Streptomyces erythrogriseus</name>
    <dbReference type="NCBI Taxonomy" id="284027"/>
    <lineage>
        <taxon>Bacteria</taxon>
        <taxon>Bacillati</taxon>
        <taxon>Actinomycetota</taxon>
        <taxon>Actinomycetes</taxon>
        <taxon>Kitasatosporales</taxon>
        <taxon>Streptomycetaceae</taxon>
        <taxon>Streptomyces</taxon>
        <taxon>Streptomyces griseoincarnatus group</taxon>
    </lineage>
</organism>
<dbReference type="RefSeq" id="WP_346087045.1">
    <property type="nucleotide sequence ID" value="NZ_BAAAVA010000001.1"/>
</dbReference>
<evidence type="ECO:0008006" key="6">
    <source>
        <dbReference type="Google" id="ProtNLM"/>
    </source>
</evidence>
<accession>A0ABN3WAR8</accession>
<sequence>MGEAYGILHAPVLDAITTVARTEGIVLDPVYTGRAAAGLMAAVRDGSIRPGERTVLSHTGGLPGLFGHAEAAHRIGRTLRTYP</sequence>
<name>A0ABN3WAR8_9ACTN</name>
<dbReference type="Proteomes" id="UP001501423">
    <property type="component" value="Unassembled WGS sequence"/>
</dbReference>
<evidence type="ECO:0000313" key="5">
    <source>
        <dbReference type="Proteomes" id="UP001501423"/>
    </source>
</evidence>
<dbReference type="SUPFAM" id="SSF53686">
    <property type="entry name" value="Tryptophan synthase beta subunit-like PLP-dependent enzymes"/>
    <property type="match status" value="1"/>
</dbReference>
<dbReference type="InterPro" id="IPR036052">
    <property type="entry name" value="TrpB-like_PALP_sf"/>
</dbReference>
<evidence type="ECO:0000256" key="1">
    <source>
        <dbReference type="ARBA" id="ARBA00001933"/>
    </source>
</evidence>
<reference evidence="4 5" key="1">
    <citation type="journal article" date="2019" name="Int. J. Syst. Evol. Microbiol.">
        <title>The Global Catalogue of Microorganisms (GCM) 10K type strain sequencing project: providing services to taxonomists for standard genome sequencing and annotation.</title>
        <authorList>
            <consortium name="The Broad Institute Genomics Platform"/>
            <consortium name="The Broad Institute Genome Sequencing Center for Infectious Disease"/>
            <person name="Wu L."/>
            <person name="Ma J."/>
        </authorList>
    </citation>
    <scope>NUCLEOTIDE SEQUENCE [LARGE SCALE GENOMIC DNA]</scope>
    <source>
        <strain evidence="4 5">JCM 9650</strain>
    </source>
</reference>
<dbReference type="PANTHER" id="PTHR43780">
    <property type="entry name" value="1-AMINOCYCLOPROPANE-1-CARBOXYLATE DEAMINASE-RELATED"/>
    <property type="match status" value="1"/>
</dbReference>
<dbReference type="InterPro" id="IPR027278">
    <property type="entry name" value="ACCD_DCysDesulf"/>
</dbReference>
<comment type="cofactor">
    <cofactor evidence="1">
        <name>pyridoxal 5'-phosphate</name>
        <dbReference type="ChEBI" id="CHEBI:597326"/>
    </cofactor>
</comment>
<protein>
    <recommendedName>
        <fullName evidence="6">1-aminocyclopropane-1-carboxylate deaminase</fullName>
    </recommendedName>
</protein>
<evidence type="ECO:0000256" key="3">
    <source>
        <dbReference type="ARBA" id="ARBA00022898"/>
    </source>
</evidence>
<dbReference type="Gene3D" id="3.40.50.1100">
    <property type="match status" value="1"/>
</dbReference>
<proteinExistence type="inferred from homology"/>